<proteinExistence type="predicted"/>
<name>A0A5S4G272_9ACTN</name>
<organism evidence="1 2">
    <name type="scientific">Nonomuraea turkmeniaca</name>
    <dbReference type="NCBI Taxonomy" id="103838"/>
    <lineage>
        <taxon>Bacteria</taxon>
        <taxon>Bacillati</taxon>
        <taxon>Actinomycetota</taxon>
        <taxon>Actinomycetes</taxon>
        <taxon>Streptosporangiales</taxon>
        <taxon>Streptosporangiaceae</taxon>
        <taxon>Nonomuraea</taxon>
    </lineage>
</organism>
<comment type="caution">
    <text evidence="1">The sequence shown here is derived from an EMBL/GenBank/DDBJ whole genome shotgun (WGS) entry which is preliminary data.</text>
</comment>
<evidence type="ECO:0000313" key="1">
    <source>
        <dbReference type="EMBL" id="TMR19325.1"/>
    </source>
</evidence>
<gene>
    <name evidence="1" type="ORF">ETD86_20265</name>
</gene>
<accession>A0A5S4G272</accession>
<dbReference type="EMBL" id="VCKY01000064">
    <property type="protein sequence ID" value="TMR19325.1"/>
    <property type="molecule type" value="Genomic_DNA"/>
</dbReference>
<sequence>MVLNCVTLWNTFYMDRALDQLKAESYP</sequence>
<protein>
    <submittedName>
        <fullName evidence="1">Uncharacterized protein</fullName>
    </submittedName>
</protein>
<reference evidence="1 2" key="1">
    <citation type="submission" date="2019-05" db="EMBL/GenBank/DDBJ databases">
        <title>Draft genome sequence of Nonomuraea turkmeniaca DSM 43926.</title>
        <authorList>
            <person name="Saricaoglu S."/>
            <person name="Isik K."/>
        </authorList>
    </citation>
    <scope>NUCLEOTIDE SEQUENCE [LARGE SCALE GENOMIC DNA]</scope>
    <source>
        <strain evidence="1 2">DSM 43926</strain>
    </source>
</reference>
<keyword evidence="2" id="KW-1185">Reference proteome</keyword>
<evidence type="ECO:0000313" key="2">
    <source>
        <dbReference type="Proteomes" id="UP000309128"/>
    </source>
</evidence>
<dbReference type="AlphaFoldDB" id="A0A5S4G272"/>
<dbReference type="Proteomes" id="UP000309128">
    <property type="component" value="Unassembled WGS sequence"/>
</dbReference>